<reference evidence="4 5" key="1">
    <citation type="journal article" date="2020" name="Nat. Food">
        <title>A phased Vanilla planifolia genome enables genetic improvement of flavour and production.</title>
        <authorList>
            <person name="Hasing T."/>
            <person name="Tang H."/>
            <person name="Brym M."/>
            <person name="Khazi F."/>
            <person name="Huang T."/>
            <person name="Chambers A.H."/>
        </authorList>
    </citation>
    <scope>NUCLEOTIDE SEQUENCE [LARGE SCALE GENOMIC DNA]</scope>
    <source>
        <tissue evidence="4">Leaf</tissue>
    </source>
</reference>
<dbReference type="Proteomes" id="UP000639772">
    <property type="component" value="Chromosome 7"/>
</dbReference>
<feature type="compositionally biased region" description="Polar residues" evidence="1">
    <location>
        <begin position="331"/>
        <end position="343"/>
    </location>
</feature>
<feature type="domain" description="DUF6857" evidence="3">
    <location>
        <begin position="354"/>
        <end position="466"/>
    </location>
</feature>
<evidence type="ECO:0000313" key="4">
    <source>
        <dbReference type="EMBL" id="KAG0475232.1"/>
    </source>
</evidence>
<dbReference type="AlphaFoldDB" id="A0A835QUV7"/>
<dbReference type="InterPro" id="IPR010341">
    <property type="entry name" value="DUF936_pln"/>
</dbReference>
<dbReference type="PANTHER" id="PTHR31928">
    <property type="entry name" value="EXPRESSED PROTEIN"/>
    <property type="match status" value="1"/>
</dbReference>
<gene>
    <name evidence="4" type="ORF">HPP92_014918</name>
</gene>
<dbReference type="PANTHER" id="PTHR31928:SF3">
    <property type="entry name" value="EXPRESSED PROTEIN"/>
    <property type="match status" value="1"/>
</dbReference>
<evidence type="ECO:0000313" key="5">
    <source>
        <dbReference type="Proteomes" id="UP000639772"/>
    </source>
</evidence>
<organism evidence="4 5">
    <name type="scientific">Vanilla planifolia</name>
    <name type="common">Vanilla</name>
    <dbReference type="NCBI Taxonomy" id="51239"/>
    <lineage>
        <taxon>Eukaryota</taxon>
        <taxon>Viridiplantae</taxon>
        <taxon>Streptophyta</taxon>
        <taxon>Embryophyta</taxon>
        <taxon>Tracheophyta</taxon>
        <taxon>Spermatophyta</taxon>
        <taxon>Magnoliopsida</taxon>
        <taxon>Liliopsida</taxon>
        <taxon>Asparagales</taxon>
        <taxon>Orchidaceae</taxon>
        <taxon>Vanilloideae</taxon>
        <taxon>Vanilleae</taxon>
        <taxon>Vanilla</taxon>
    </lineage>
</organism>
<feature type="domain" description="DUF936" evidence="2">
    <location>
        <begin position="4"/>
        <end position="127"/>
    </location>
</feature>
<feature type="region of interest" description="Disordered" evidence="1">
    <location>
        <begin position="326"/>
        <end position="348"/>
    </location>
</feature>
<dbReference type="Pfam" id="PF21647">
    <property type="entry name" value="DUF6857"/>
    <property type="match status" value="2"/>
</dbReference>
<feature type="region of interest" description="Disordered" evidence="1">
    <location>
        <begin position="252"/>
        <end position="284"/>
    </location>
</feature>
<evidence type="ECO:0000256" key="1">
    <source>
        <dbReference type="SAM" id="MobiDB-lite"/>
    </source>
</evidence>
<dbReference type="EMBL" id="JADCNM010000007">
    <property type="protein sequence ID" value="KAG0475232.1"/>
    <property type="molecule type" value="Genomic_DNA"/>
</dbReference>
<dbReference type="InterPro" id="IPR048297">
    <property type="entry name" value="DUF936_dom_pln"/>
</dbReference>
<evidence type="ECO:0000259" key="3">
    <source>
        <dbReference type="Pfam" id="PF21647"/>
    </source>
</evidence>
<dbReference type="OrthoDB" id="1918502at2759"/>
<sequence>MAAITPGVLLKLLQSMNSDAKPLGEHRSAVLQVIGIIPAPPSAGADSGDYLWPSHGFYLQLSDSIHSTYVSLSDVDAHNVVSNRPQLGQLVHVDRLRFAIPVPFATGLRPIPSPRSHPFLGSPEPLIAVSTPSHAPGFVIQPASPSAVAETIMRRPIFVPKENLAPAPSNSSSDSTSSVSKAKRRFSSPAHRHSSPALAKTSSRPASPTVSGKVGSRAPSPVPSKCEVPGLVAAREENRKAVKEPAIVVPSRYRQPSPTARKVVNSPMGRRSLGSPGGRRLSGGLKLSPAFAEGGGKKKVGSTVAGISRVSDSQVASGLTLRKNWEDMPLNSDSTSRETTNGRSKSHVNDQAILKSQEALNRRNAAAIAAAEALEEALSTESILRSLSMFCNLSSSPNTGNPIPAINTFLDIYDDTMKGTSIAASLSATRTGKTPADALSMNRANSAKLWVEAALSMDLEVAKLASCISERARLPTGNYSCSAEGKPGRNLYETLEVADALRHEMQTWFLKFVEEAVSKGFGVLGENRNGDMENTKGKEKSGVAAVLCHLKRVSDWLDVVGKKPDGELLFEKIEQLKRKICNFVITQVGSAFDGELSLGKH</sequence>
<feature type="domain" description="DUF6857" evidence="3">
    <location>
        <begin position="484"/>
        <end position="593"/>
    </location>
</feature>
<name>A0A835QUV7_VANPL</name>
<proteinExistence type="predicted"/>
<comment type="caution">
    <text evidence="4">The sequence shown here is derived from an EMBL/GenBank/DDBJ whole genome shotgun (WGS) entry which is preliminary data.</text>
</comment>
<protein>
    <submittedName>
        <fullName evidence="4">Uncharacterized protein</fullName>
    </submittedName>
</protein>
<dbReference type="InterPro" id="IPR049172">
    <property type="entry name" value="DUF6857_pln"/>
</dbReference>
<feature type="compositionally biased region" description="Basic residues" evidence="1">
    <location>
        <begin position="181"/>
        <end position="194"/>
    </location>
</feature>
<feature type="region of interest" description="Disordered" evidence="1">
    <location>
        <begin position="162"/>
        <end position="226"/>
    </location>
</feature>
<accession>A0A835QUV7</accession>
<feature type="compositionally biased region" description="Polar residues" evidence="1">
    <location>
        <begin position="200"/>
        <end position="210"/>
    </location>
</feature>
<evidence type="ECO:0000259" key="2">
    <source>
        <dbReference type="Pfam" id="PF06075"/>
    </source>
</evidence>
<feature type="compositionally biased region" description="Low complexity" evidence="1">
    <location>
        <begin position="169"/>
        <end position="180"/>
    </location>
</feature>
<dbReference type="Pfam" id="PF06075">
    <property type="entry name" value="DUF936"/>
    <property type="match status" value="1"/>
</dbReference>